<organism evidence="2 3">
    <name type="scientific">Streptomyces nymphaeiformis</name>
    <dbReference type="NCBI Taxonomy" id="2663842"/>
    <lineage>
        <taxon>Bacteria</taxon>
        <taxon>Bacillati</taxon>
        <taxon>Actinomycetota</taxon>
        <taxon>Actinomycetes</taxon>
        <taxon>Kitasatosporales</taxon>
        <taxon>Streptomycetaceae</taxon>
        <taxon>Streptomyces</taxon>
    </lineage>
</organism>
<reference evidence="2 3" key="1">
    <citation type="submission" date="2020-08" db="EMBL/GenBank/DDBJ databases">
        <title>Genomic Encyclopedia of Type Strains, Phase III (KMG-III): the genomes of soil and plant-associated and newly described type strains.</title>
        <authorList>
            <person name="Whitman W."/>
        </authorList>
    </citation>
    <scope>NUCLEOTIDE SEQUENCE [LARGE SCALE GENOMIC DNA]</scope>
    <source>
        <strain evidence="2 3">SFB5A</strain>
    </source>
</reference>
<evidence type="ECO:0000313" key="2">
    <source>
        <dbReference type="EMBL" id="MBB4979850.1"/>
    </source>
</evidence>
<accession>A0A7W7X9G9</accession>
<sequence>MPETTPRVWYAAYGSNTHAERLRYYLDGGRPPDGAREFPGCRDRRPPERSVPVVLPGRVYFATASPVWGGGRAFYDPAADGTARGVAHLLTVGQFSDVAAQEMYREPGADLDLTEALATGRSAFGTGRYETLVCPGLLDGIPVVTLTAPWPMPDDGGLRAPSAAYLRHLAAGLAGTGAWPHADVAAYLASCPGAAGHWTAESVAGLSAPTAPTGPPARPSRCRPGPGRS</sequence>
<dbReference type="EMBL" id="JACHJY010000001">
    <property type="protein sequence ID" value="MBB4979850.1"/>
    <property type="molecule type" value="Genomic_DNA"/>
</dbReference>
<protein>
    <recommendedName>
        <fullName evidence="4">Histone deacetylase</fullName>
    </recommendedName>
</protein>
<name>A0A7W7X9G9_9ACTN</name>
<dbReference type="RefSeq" id="WP_116161333.1">
    <property type="nucleotide sequence ID" value="NZ_JACHJY010000001.1"/>
</dbReference>
<gene>
    <name evidence="2" type="ORF">GGE06_000738</name>
</gene>
<comment type="caution">
    <text evidence="2">The sequence shown here is derived from an EMBL/GenBank/DDBJ whole genome shotgun (WGS) entry which is preliminary data.</text>
</comment>
<dbReference type="AlphaFoldDB" id="A0A7W7X9G9"/>
<dbReference type="Proteomes" id="UP000582643">
    <property type="component" value="Unassembled WGS sequence"/>
</dbReference>
<evidence type="ECO:0000313" key="3">
    <source>
        <dbReference type="Proteomes" id="UP000582643"/>
    </source>
</evidence>
<dbReference type="Gene3D" id="3.10.490.10">
    <property type="entry name" value="Gamma-glutamyl cyclotransferase-like"/>
    <property type="match status" value="1"/>
</dbReference>
<proteinExistence type="predicted"/>
<evidence type="ECO:0000256" key="1">
    <source>
        <dbReference type="SAM" id="MobiDB-lite"/>
    </source>
</evidence>
<evidence type="ECO:0008006" key="4">
    <source>
        <dbReference type="Google" id="ProtNLM"/>
    </source>
</evidence>
<keyword evidence="3" id="KW-1185">Reference proteome</keyword>
<feature type="region of interest" description="Disordered" evidence="1">
    <location>
        <begin position="205"/>
        <end position="229"/>
    </location>
</feature>